<evidence type="ECO:0000256" key="1">
    <source>
        <dbReference type="ARBA" id="ARBA00022723"/>
    </source>
</evidence>
<dbReference type="GO" id="GO:0005634">
    <property type="term" value="C:nucleus"/>
    <property type="evidence" value="ECO:0007669"/>
    <property type="project" value="UniProtKB-ARBA"/>
</dbReference>
<evidence type="ECO:0000256" key="4">
    <source>
        <dbReference type="PROSITE-ProRule" id="PRU00042"/>
    </source>
</evidence>
<dbReference type="Proteomes" id="UP000079169">
    <property type="component" value="Unplaced"/>
</dbReference>
<dbReference type="SMART" id="SM00355">
    <property type="entry name" value="ZnF_C2H2"/>
    <property type="match status" value="2"/>
</dbReference>
<organism evidence="6 7">
    <name type="scientific">Diaphorina citri</name>
    <name type="common">Asian citrus psyllid</name>
    <dbReference type="NCBI Taxonomy" id="121845"/>
    <lineage>
        <taxon>Eukaryota</taxon>
        <taxon>Metazoa</taxon>
        <taxon>Ecdysozoa</taxon>
        <taxon>Arthropoda</taxon>
        <taxon>Hexapoda</taxon>
        <taxon>Insecta</taxon>
        <taxon>Pterygota</taxon>
        <taxon>Neoptera</taxon>
        <taxon>Paraneoptera</taxon>
        <taxon>Hemiptera</taxon>
        <taxon>Sternorrhyncha</taxon>
        <taxon>Psylloidea</taxon>
        <taxon>Psyllidae</taxon>
        <taxon>Diaphorininae</taxon>
        <taxon>Diaphorina</taxon>
    </lineage>
</organism>
<dbReference type="RefSeq" id="XP_026676963.1">
    <property type="nucleotide sequence ID" value="XM_026821162.1"/>
</dbReference>
<keyword evidence="1" id="KW-0479">Metal-binding</keyword>
<keyword evidence="6" id="KW-1185">Reference proteome</keyword>
<dbReference type="InterPro" id="IPR013087">
    <property type="entry name" value="Znf_C2H2_type"/>
</dbReference>
<dbReference type="PaxDb" id="121845-A0A3Q0IQR2"/>
<reference evidence="7" key="1">
    <citation type="submission" date="2025-08" db="UniProtKB">
        <authorList>
            <consortium name="RefSeq"/>
        </authorList>
    </citation>
    <scope>IDENTIFICATION</scope>
</reference>
<dbReference type="PANTHER" id="PTHR34153:SF2">
    <property type="entry name" value="SI:CH211-262H13.3-RELATED"/>
    <property type="match status" value="1"/>
</dbReference>
<protein>
    <submittedName>
        <fullName evidence="7">Histone-lysine N-methyltransferase PRDM9-like isoform X1</fullName>
    </submittedName>
</protein>
<proteinExistence type="predicted"/>
<dbReference type="Gene3D" id="3.30.160.60">
    <property type="entry name" value="Classic Zinc Finger"/>
    <property type="match status" value="1"/>
</dbReference>
<dbReference type="PANTHER" id="PTHR34153">
    <property type="entry name" value="SI:CH211-262H13.3-RELATED-RELATED"/>
    <property type="match status" value="1"/>
</dbReference>
<dbReference type="GO" id="GO:0008270">
    <property type="term" value="F:zinc ion binding"/>
    <property type="evidence" value="ECO:0007669"/>
    <property type="project" value="UniProtKB-KW"/>
</dbReference>
<dbReference type="Pfam" id="PF16064">
    <property type="entry name" value="DUF4806"/>
    <property type="match status" value="1"/>
</dbReference>
<sequence length="264" mass="30900">MDFFFADNYSSYHYNKLYHTDGAHVGIVDQKMLIEILGSVLDKVTKIDLNHKELVEKIQALQESVNSLVRKQVNYVTATESNELKDLLTHLPLKSYEEISDRKKLITEESTKNALVNYLKIVAGTKLDNFVRNVLRTLFRDEAIVHFCWTGVGQKHNFSNLRITAILSDDYESFFFCCQHCRRYETSDIDDIVIHCKTCTAMPRPHAFRYRYVCYECKYGTYKAELIRAHIWKHSGLKPYKCTRCPYACTRQSNLAYHINMKHS</sequence>
<dbReference type="SUPFAM" id="SSF57667">
    <property type="entry name" value="beta-beta-alpha zinc fingers"/>
    <property type="match status" value="1"/>
</dbReference>
<dbReference type="STRING" id="121845.A0A3Q0IQR2"/>
<dbReference type="GeneID" id="108251982"/>
<dbReference type="InterPro" id="IPR036236">
    <property type="entry name" value="Znf_C2H2_sf"/>
</dbReference>
<evidence type="ECO:0000313" key="6">
    <source>
        <dbReference type="Proteomes" id="UP000079169"/>
    </source>
</evidence>
<gene>
    <name evidence="7" type="primary">LOC108251982</name>
</gene>
<dbReference type="AlphaFoldDB" id="A0A3Q0IQR2"/>
<dbReference type="InterPro" id="IPR032071">
    <property type="entry name" value="DUF4806"/>
</dbReference>
<evidence type="ECO:0000313" key="7">
    <source>
        <dbReference type="RefSeq" id="XP_026676963.1"/>
    </source>
</evidence>
<keyword evidence="3" id="KW-0862">Zinc</keyword>
<evidence type="ECO:0000256" key="2">
    <source>
        <dbReference type="ARBA" id="ARBA00022771"/>
    </source>
</evidence>
<evidence type="ECO:0000259" key="5">
    <source>
        <dbReference type="PROSITE" id="PS50157"/>
    </source>
</evidence>
<keyword evidence="2 4" id="KW-0863">Zinc-finger</keyword>
<evidence type="ECO:0000256" key="3">
    <source>
        <dbReference type="ARBA" id="ARBA00022833"/>
    </source>
</evidence>
<accession>A0A3Q0IQR2</accession>
<name>A0A3Q0IQR2_DIACI</name>
<feature type="domain" description="C2H2-type" evidence="5">
    <location>
        <begin position="212"/>
        <end position="239"/>
    </location>
</feature>
<dbReference type="PROSITE" id="PS50157">
    <property type="entry name" value="ZINC_FINGER_C2H2_2"/>
    <property type="match status" value="2"/>
</dbReference>
<dbReference type="PROSITE" id="PS00028">
    <property type="entry name" value="ZINC_FINGER_C2H2_1"/>
    <property type="match status" value="1"/>
</dbReference>
<dbReference type="FunFam" id="3.30.160.60:FF:000446">
    <property type="entry name" value="Zinc finger protein"/>
    <property type="match status" value="1"/>
</dbReference>
<feature type="domain" description="C2H2-type" evidence="5">
    <location>
        <begin position="240"/>
        <end position="264"/>
    </location>
</feature>